<evidence type="ECO:0000259" key="3">
    <source>
        <dbReference type="Pfam" id="PF00535"/>
    </source>
</evidence>
<dbReference type="GO" id="GO:0016780">
    <property type="term" value="F:phosphotransferase activity, for other substituted phosphate groups"/>
    <property type="evidence" value="ECO:0007669"/>
    <property type="project" value="TreeGrafter"/>
</dbReference>
<dbReference type="CDD" id="cd02525">
    <property type="entry name" value="Succinoglycan_BP_ExoA"/>
    <property type="match status" value="1"/>
</dbReference>
<dbReference type="Gene3D" id="3.90.550.10">
    <property type="entry name" value="Spore Coat Polysaccharide Biosynthesis Protein SpsA, Chain A"/>
    <property type="match status" value="1"/>
</dbReference>
<evidence type="ECO:0000259" key="4">
    <source>
        <dbReference type="Pfam" id="PF02397"/>
    </source>
</evidence>
<dbReference type="PANTHER" id="PTHR30576">
    <property type="entry name" value="COLANIC BIOSYNTHESIS UDP-GLUCOSE LIPID CARRIER TRANSFERASE"/>
    <property type="match status" value="1"/>
</dbReference>
<name>A0A372LF96_9BACI</name>
<accession>A0A372LF96</accession>
<evidence type="ECO:0000256" key="2">
    <source>
        <dbReference type="SAM" id="Phobius"/>
    </source>
</evidence>
<dbReference type="Pfam" id="PF00535">
    <property type="entry name" value="Glycos_transf_2"/>
    <property type="match status" value="1"/>
</dbReference>
<feature type="domain" description="Bacterial sugar transferase" evidence="4">
    <location>
        <begin position="35"/>
        <end position="227"/>
    </location>
</feature>
<evidence type="ECO:0000313" key="6">
    <source>
        <dbReference type="Proteomes" id="UP000262939"/>
    </source>
</evidence>
<reference evidence="5 6" key="1">
    <citation type="submission" date="2018-08" db="EMBL/GenBank/DDBJ databases">
        <title>Bacillus chawlae sp. nov., Bacillus glennii sp. nov., and Bacillus saganii sp. nov. Isolated from the Vehicle Assembly Building at Kennedy Space Center where the Viking Spacecraft were Assembled.</title>
        <authorList>
            <person name="Seuylemezian A."/>
            <person name="Vaishampayan P."/>
        </authorList>
    </citation>
    <scope>NUCLEOTIDE SEQUENCE [LARGE SCALE GENOMIC DNA]</scope>
    <source>
        <strain evidence="5 6">V44-8</strain>
    </source>
</reference>
<keyword evidence="6" id="KW-1185">Reference proteome</keyword>
<comment type="similarity">
    <text evidence="1">Belongs to the bacterial sugar transferase family.</text>
</comment>
<protein>
    <submittedName>
        <fullName evidence="5">Glycosyltransferase</fullName>
    </submittedName>
</protein>
<keyword evidence="2" id="KW-0812">Transmembrane</keyword>
<gene>
    <name evidence="5" type="ORF">D0466_02155</name>
</gene>
<evidence type="ECO:0000256" key="1">
    <source>
        <dbReference type="ARBA" id="ARBA00006464"/>
    </source>
</evidence>
<proteinExistence type="inferred from homology"/>
<dbReference type="SUPFAM" id="SSF53448">
    <property type="entry name" value="Nucleotide-diphospho-sugar transferases"/>
    <property type="match status" value="1"/>
</dbReference>
<feature type="transmembrane region" description="Helical" evidence="2">
    <location>
        <begin position="40"/>
        <end position="64"/>
    </location>
</feature>
<feature type="domain" description="Glycosyltransferase 2-like" evidence="3">
    <location>
        <begin position="266"/>
        <end position="435"/>
    </location>
</feature>
<dbReference type="InterPro" id="IPR001173">
    <property type="entry name" value="Glyco_trans_2-like"/>
</dbReference>
<keyword evidence="2" id="KW-1133">Transmembrane helix</keyword>
<dbReference type="Pfam" id="PF02397">
    <property type="entry name" value="Bac_transf"/>
    <property type="match status" value="1"/>
</dbReference>
<organism evidence="5 6">
    <name type="scientific">Peribacillus glennii</name>
    <dbReference type="NCBI Taxonomy" id="2303991"/>
    <lineage>
        <taxon>Bacteria</taxon>
        <taxon>Bacillati</taxon>
        <taxon>Bacillota</taxon>
        <taxon>Bacilli</taxon>
        <taxon>Bacillales</taxon>
        <taxon>Bacillaceae</taxon>
        <taxon>Peribacillus</taxon>
    </lineage>
</organism>
<dbReference type="OrthoDB" id="396512at2"/>
<keyword evidence="2" id="KW-0472">Membrane</keyword>
<dbReference type="Proteomes" id="UP000262939">
    <property type="component" value="Unassembled WGS sequence"/>
</dbReference>
<dbReference type="InterPro" id="IPR029044">
    <property type="entry name" value="Nucleotide-diphossugar_trans"/>
</dbReference>
<feature type="transmembrane region" description="Helical" evidence="2">
    <location>
        <begin position="527"/>
        <end position="546"/>
    </location>
</feature>
<keyword evidence="5" id="KW-0808">Transferase</keyword>
<feature type="transmembrane region" description="Helical" evidence="2">
    <location>
        <begin position="503"/>
        <end position="521"/>
    </location>
</feature>
<feature type="transmembrane region" description="Helical" evidence="2">
    <location>
        <begin position="558"/>
        <end position="580"/>
    </location>
</feature>
<dbReference type="InterPro" id="IPR003362">
    <property type="entry name" value="Bact_transf"/>
</dbReference>
<sequence>MLLRKWEELPKHMKNEHVRKYYDVLERQKTSLIIKRLFDIVFSLLILIVLLFPVFLIICIMIKLDSKGPIMFRQVRITQYGREFRIMKFRTMVNNAENLGTHVTVNNDNRVTKVGKILRKYRLDEIPQLFNILSGDMSFVGTRPEVVKYVEKYTDSMRATLLLPAGLTSEASIVYKDEEKLLTNVADIDKAYLEEVLPQKMEFNLRSIEEFNFPGEIKMLVRTIIAVGRKDSNSKTTSQIAAAMAETNLTRLSRMIDKTSNNLAVSVVMPVYNEENYIEGCISSLIKQDFPKDSMEWLFVDGYSKDNTKQILENYKQKFPNLIKILDNPHRTVPYAMNIGIKEAVGKYIIRLDAHAEYAIDYISKCVHYLETTDAQNVGGVAITKSRGFVGNAIALMLSSKFGVGNSQFRTNGKSGSVDTVPFGAFRREVFEKYGLFDERLTRNEDNELNYRIRKNGGKIYLADDIKLAYYCRDSIKGIVDMAVKNGKWNVIASRLCPGAMGIRHFIPFLFLLSLIILPVLTIKIPVFGWLLAAELGLYLLLNIVFSIKAASEAKFVPLLIILFPVFHISYGFGSLIGLVRGVK</sequence>
<dbReference type="AlphaFoldDB" id="A0A372LF96"/>
<dbReference type="PANTHER" id="PTHR30576:SF0">
    <property type="entry name" value="UNDECAPRENYL-PHOSPHATE N-ACETYLGALACTOSAMINYL 1-PHOSPHATE TRANSFERASE-RELATED"/>
    <property type="match status" value="1"/>
</dbReference>
<dbReference type="EMBL" id="QVTD01000003">
    <property type="protein sequence ID" value="RFU64749.1"/>
    <property type="molecule type" value="Genomic_DNA"/>
</dbReference>
<comment type="caution">
    <text evidence="5">The sequence shown here is derived from an EMBL/GenBank/DDBJ whole genome shotgun (WGS) entry which is preliminary data.</text>
</comment>
<evidence type="ECO:0000313" key="5">
    <source>
        <dbReference type="EMBL" id="RFU64749.1"/>
    </source>
</evidence>